<protein>
    <recommendedName>
        <fullName evidence="4">Tick transposon</fullName>
    </recommendedName>
</protein>
<sequence length="195" mass="21340">MERLGFEPTECSRQTASIPKSTRDRLKITPLPKNMHPVFHKSRRKARAVALQAKLEGRSDVLYTDAAEYERRGAYTAVMIRESGDLVSCCTFKNTISTEAEELAIALAITQKCTRVIVSDSKSAIKNYDMGSISAAAAKVLRQGPVPAEQVSLVWSPAHQGLKGNEKAHSIARGLTFRSVAADSPPPFEQPLSTR</sequence>
<proteinExistence type="predicted"/>
<accession>A0A9D4T4S8</accession>
<dbReference type="Proteomes" id="UP000821837">
    <property type="component" value="Chromosome 11"/>
</dbReference>
<dbReference type="SUPFAM" id="SSF53098">
    <property type="entry name" value="Ribonuclease H-like"/>
    <property type="match status" value="1"/>
</dbReference>
<comment type="caution">
    <text evidence="2">The sequence shown here is derived from an EMBL/GenBank/DDBJ whole genome shotgun (WGS) entry which is preliminary data.</text>
</comment>
<dbReference type="VEuPathDB" id="VectorBase:RSAN_028854"/>
<dbReference type="Gene3D" id="3.30.420.10">
    <property type="entry name" value="Ribonuclease H-like superfamily/Ribonuclease H"/>
    <property type="match status" value="1"/>
</dbReference>
<dbReference type="EMBL" id="JABSTV010001247">
    <property type="protein sequence ID" value="KAH7972946.1"/>
    <property type="molecule type" value="Genomic_DNA"/>
</dbReference>
<evidence type="ECO:0000313" key="3">
    <source>
        <dbReference type="Proteomes" id="UP000821837"/>
    </source>
</evidence>
<organism evidence="2 3">
    <name type="scientific">Rhipicephalus sanguineus</name>
    <name type="common">Brown dog tick</name>
    <name type="synonym">Ixodes sanguineus</name>
    <dbReference type="NCBI Taxonomy" id="34632"/>
    <lineage>
        <taxon>Eukaryota</taxon>
        <taxon>Metazoa</taxon>
        <taxon>Ecdysozoa</taxon>
        <taxon>Arthropoda</taxon>
        <taxon>Chelicerata</taxon>
        <taxon>Arachnida</taxon>
        <taxon>Acari</taxon>
        <taxon>Parasitiformes</taxon>
        <taxon>Ixodida</taxon>
        <taxon>Ixodoidea</taxon>
        <taxon>Ixodidae</taxon>
        <taxon>Rhipicephalinae</taxon>
        <taxon>Rhipicephalus</taxon>
        <taxon>Rhipicephalus</taxon>
    </lineage>
</organism>
<evidence type="ECO:0008006" key="4">
    <source>
        <dbReference type="Google" id="ProtNLM"/>
    </source>
</evidence>
<feature type="compositionally biased region" description="Polar residues" evidence="1">
    <location>
        <begin position="11"/>
        <end position="20"/>
    </location>
</feature>
<evidence type="ECO:0000256" key="1">
    <source>
        <dbReference type="SAM" id="MobiDB-lite"/>
    </source>
</evidence>
<keyword evidence="3" id="KW-1185">Reference proteome</keyword>
<gene>
    <name evidence="2" type="ORF">HPB52_019275</name>
</gene>
<evidence type="ECO:0000313" key="2">
    <source>
        <dbReference type="EMBL" id="KAH7972946.1"/>
    </source>
</evidence>
<name>A0A9D4T4S8_RHISA</name>
<reference evidence="2" key="2">
    <citation type="submission" date="2021-09" db="EMBL/GenBank/DDBJ databases">
        <authorList>
            <person name="Jia N."/>
            <person name="Wang J."/>
            <person name="Shi W."/>
            <person name="Du L."/>
            <person name="Sun Y."/>
            <person name="Zhan W."/>
            <person name="Jiang J."/>
            <person name="Wang Q."/>
            <person name="Zhang B."/>
            <person name="Ji P."/>
            <person name="Sakyi L.B."/>
            <person name="Cui X."/>
            <person name="Yuan T."/>
            <person name="Jiang B."/>
            <person name="Yang W."/>
            <person name="Lam T.T.-Y."/>
            <person name="Chang Q."/>
            <person name="Ding S."/>
            <person name="Wang X."/>
            <person name="Zhu J."/>
            <person name="Ruan X."/>
            <person name="Zhao L."/>
            <person name="Wei J."/>
            <person name="Que T."/>
            <person name="Du C."/>
            <person name="Cheng J."/>
            <person name="Dai P."/>
            <person name="Han X."/>
            <person name="Huang E."/>
            <person name="Gao Y."/>
            <person name="Liu J."/>
            <person name="Shao H."/>
            <person name="Ye R."/>
            <person name="Li L."/>
            <person name="Wei W."/>
            <person name="Wang X."/>
            <person name="Wang C."/>
            <person name="Huo Q."/>
            <person name="Li W."/>
            <person name="Guo W."/>
            <person name="Chen H."/>
            <person name="Chen S."/>
            <person name="Zhou L."/>
            <person name="Zhou L."/>
            <person name="Ni X."/>
            <person name="Tian J."/>
            <person name="Zhou Y."/>
            <person name="Sheng Y."/>
            <person name="Liu T."/>
            <person name="Pan Y."/>
            <person name="Xia L."/>
            <person name="Li J."/>
            <person name="Zhao F."/>
            <person name="Cao W."/>
        </authorList>
    </citation>
    <scope>NUCLEOTIDE SEQUENCE</scope>
    <source>
        <strain evidence="2">Rsan-2018</strain>
        <tissue evidence="2">Larvae</tissue>
    </source>
</reference>
<dbReference type="GO" id="GO:0003676">
    <property type="term" value="F:nucleic acid binding"/>
    <property type="evidence" value="ECO:0007669"/>
    <property type="project" value="InterPro"/>
</dbReference>
<dbReference type="InterPro" id="IPR012337">
    <property type="entry name" value="RNaseH-like_sf"/>
</dbReference>
<reference evidence="2" key="1">
    <citation type="journal article" date="2020" name="Cell">
        <title>Large-Scale Comparative Analyses of Tick Genomes Elucidate Their Genetic Diversity and Vector Capacities.</title>
        <authorList>
            <consortium name="Tick Genome and Microbiome Consortium (TIGMIC)"/>
            <person name="Jia N."/>
            <person name="Wang J."/>
            <person name="Shi W."/>
            <person name="Du L."/>
            <person name="Sun Y."/>
            <person name="Zhan W."/>
            <person name="Jiang J.F."/>
            <person name="Wang Q."/>
            <person name="Zhang B."/>
            <person name="Ji P."/>
            <person name="Bell-Sakyi L."/>
            <person name="Cui X.M."/>
            <person name="Yuan T.T."/>
            <person name="Jiang B.G."/>
            <person name="Yang W.F."/>
            <person name="Lam T.T."/>
            <person name="Chang Q.C."/>
            <person name="Ding S.J."/>
            <person name="Wang X.J."/>
            <person name="Zhu J.G."/>
            <person name="Ruan X.D."/>
            <person name="Zhao L."/>
            <person name="Wei J.T."/>
            <person name="Ye R.Z."/>
            <person name="Que T.C."/>
            <person name="Du C.H."/>
            <person name="Zhou Y.H."/>
            <person name="Cheng J.X."/>
            <person name="Dai P.F."/>
            <person name="Guo W.B."/>
            <person name="Han X.H."/>
            <person name="Huang E.J."/>
            <person name="Li L.F."/>
            <person name="Wei W."/>
            <person name="Gao Y.C."/>
            <person name="Liu J.Z."/>
            <person name="Shao H.Z."/>
            <person name="Wang X."/>
            <person name="Wang C.C."/>
            <person name="Yang T.C."/>
            <person name="Huo Q.B."/>
            <person name="Li W."/>
            <person name="Chen H.Y."/>
            <person name="Chen S.E."/>
            <person name="Zhou L.G."/>
            <person name="Ni X.B."/>
            <person name="Tian J.H."/>
            <person name="Sheng Y."/>
            <person name="Liu T."/>
            <person name="Pan Y.S."/>
            <person name="Xia L.Y."/>
            <person name="Li J."/>
            <person name="Zhao F."/>
            <person name="Cao W.C."/>
        </authorList>
    </citation>
    <scope>NUCLEOTIDE SEQUENCE</scope>
    <source>
        <strain evidence="2">Rsan-2018</strain>
    </source>
</reference>
<dbReference type="AlphaFoldDB" id="A0A9D4T4S8"/>
<dbReference type="InterPro" id="IPR036397">
    <property type="entry name" value="RNaseH_sf"/>
</dbReference>
<feature type="region of interest" description="Disordered" evidence="1">
    <location>
        <begin position="1"/>
        <end position="24"/>
    </location>
</feature>